<protein>
    <submittedName>
        <fullName evidence="1">HI0074 family nucleotidyltransferase substrate-binding subunit</fullName>
    </submittedName>
</protein>
<evidence type="ECO:0000313" key="2">
    <source>
        <dbReference type="Proteomes" id="UP001206692"/>
    </source>
</evidence>
<dbReference type="SUPFAM" id="SSF81593">
    <property type="entry name" value="Nucleotidyltransferase substrate binding subunit/domain"/>
    <property type="match status" value="1"/>
</dbReference>
<dbReference type="Gene3D" id="1.20.120.330">
    <property type="entry name" value="Nucleotidyltransferases domain 2"/>
    <property type="match status" value="1"/>
</dbReference>
<sequence length="118" mass="13541">MTERQAFTAQLQLLQQAEQQDLSNLFVLHGIVHLYQGVFDLGLTVFRDALKRDGFGMSAMGSPKEIIAEAYEQYLFVDESIWLAMLRERYGSDDSLDVRVRRILDAYVPALTLLQEEL</sequence>
<proteinExistence type="predicted"/>
<accession>A0ABT1SQJ8</accession>
<organism evidence="1 2">
    <name type="scientific">Megasphaera massiliensis</name>
    <dbReference type="NCBI Taxonomy" id="1232428"/>
    <lineage>
        <taxon>Bacteria</taxon>
        <taxon>Bacillati</taxon>
        <taxon>Bacillota</taxon>
        <taxon>Negativicutes</taxon>
        <taxon>Veillonellales</taxon>
        <taxon>Veillonellaceae</taxon>
        <taxon>Megasphaera</taxon>
    </lineage>
</organism>
<keyword evidence="2" id="KW-1185">Reference proteome</keyword>
<reference evidence="1 2" key="1">
    <citation type="submission" date="2022-06" db="EMBL/GenBank/DDBJ databases">
        <title>Isolation of gut microbiota from human fecal samples.</title>
        <authorList>
            <person name="Pamer E.G."/>
            <person name="Barat B."/>
            <person name="Waligurski E."/>
            <person name="Medina S."/>
            <person name="Paddock L."/>
            <person name="Mostad J."/>
        </authorList>
    </citation>
    <scope>NUCLEOTIDE SEQUENCE [LARGE SCALE GENOMIC DNA]</scope>
    <source>
        <strain evidence="1 2">DFI.1.1</strain>
    </source>
</reference>
<name>A0ABT1SQJ8_9FIRM</name>
<gene>
    <name evidence="1" type="ORF">NE675_03755</name>
</gene>
<evidence type="ECO:0000313" key="1">
    <source>
        <dbReference type="EMBL" id="MCQ5342151.1"/>
    </source>
</evidence>
<dbReference type="NCBIfam" id="TIGR01987">
    <property type="entry name" value="HI0074"/>
    <property type="match status" value="1"/>
</dbReference>
<dbReference type="EMBL" id="JANGEW010000004">
    <property type="protein sequence ID" value="MCQ5342151.1"/>
    <property type="molecule type" value="Genomic_DNA"/>
</dbReference>
<dbReference type="InterPro" id="IPR010235">
    <property type="entry name" value="HepT"/>
</dbReference>
<comment type="caution">
    <text evidence="1">The sequence shown here is derived from an EMBL/GenBank/DDBJ whole genome shotgun (WGS) entry which is preliminary data.</text>
</comment>
<dbReference type="Proteomes" id="UP001206692">
    <property type="component" value="Unassembled WGS sequence"/>
</dbReference>
<dbReference type="Pfam" id="PF08780">
    <property type="entry name" value="NTase_sub_bind"/>
    <property type="match status" value="1"/>
</dbReference>
<dbReference type="RefSeq" id="WP_062411350.1">
    <property type="nucleotide sequence ID" value="NZ_JAJCIO010000018.1"/>
</dbReference>